<gene>
    <name evidence="3" type="ORF">BUTYVIB_02206</name>
</gene>
<dbReference type="GeneID" id="98917675"/>
<keyword evidence="4" id="KW-1185">Reference proteome</keyword>
<sequence length="451" mass="50468">MKRAITNVTIFTVNEQDRIIKNGTVIIDGEKITAVGSSEEVKIPEDTDEIIDCKGEMALLPGLIDTHNHSSLMRGVVENQRMVDWLPVYDLEHRACMEEDAYHAARLCYLECLKNGTTTIMDMYRFMDRCAEAAGELGIRLHCAPYAADVLPYTFFDTTETNEALIKSHHMSYNGRIRVWMGLEDLFYCSEQMYKDAVRCQKEYGVGIHTHGCEQMEEEQTIHKRFGKSTIEVLEERGILGEHTLLAHCVWVGSEDMKRMAATGTSLAHCPASAAKLGCGVARIPMMKEAGVNVSLGTDGPIDNNSMDLFREMKIGSLLQKATHCDALMFGAKEMLRMATINGAKSLGMEKEIGSIEAGKSADLILVDCMSPNLQPVYWDGDDTNLLWNLVYSANGSNVNTVMVQGNILVKDGKATKVDEREVIKMASKQGTDWMRRREMHRKYITKPISE</sequence>
<evidence type="ECO:0000259" key="2">
    <source>
        <dbReference type="Pfam" id="PF01979"/>
    </source>
</evidence>
<dbReference type="CDD" id="cd01298">
    <property type="entry name" value="ATZ_TRZ_like"/>
    <property type="match status" value="1"/>
</dbReference>
<comment type="caution">
    <text evidence="3">The sequence shown here is derived from an EMBL/GenBank/DDBJ whole genome shotgun (WGS) entry which is preliminary data.</text>
</comment>
<reference evidence="3 4" key="1">
    <citation type="submission" date="2010-02" db="EMBL/GenBank/DDBJ databases">
        <authorList>
            <person name="Weinstock G."/>
            <person name="Sodergren E."/>
            <person name="Clifton S."/>
            <person name="Fulton L."/>
            <person name="Fulton B."/>
            <person name="Courtney L."/>
            <person name="Fronick C."/>
            <person name="Harrison M."/>
            <person name="Strong C."/>
            <person name="Farmer C."/>
            <person name="Delahaunty K."/>
            <person name="Markovic C."/>
            <person name="Hall O."/>
            <person name="Minx P."/>
            <person name="Tomlinson C."/>
            <person name="Mitreva M."/>
            <person name="Nelson J."/>
            <person name="Hou S."/>
            <person name="Wollam A."/>
            <person name="Pepin K.H."/>
            <person name="Johnson M."/>
            <person name="Bhonagiri V."/>
            <person name="Zhang X."/>
            <person name="Suruliraj S."/>
            <person name="Warren W."/>
            <person name="Chinwalla A."/>
            <person name="Mardis E.R."/>
            <person name="Wilson R.K."/>
        </authorList>
    </citation>
    <scope>NUCLEOTIDE SEQUENCE [LARGE SCALE GENOMIC DNA]</scope>
    <source>
        <strain evidence="3 4">DSM 2876</strain>
    </source>
</reference>
<dbReference type="AlphaFoldDB" id="D4S284"/>
<dbReference type="PANTHER" id="PTHR43794:SF11">
    <property type="entry name" value="AMIDOHYDROLASE-RELATED DOMAIN-CONTAINING PROTEIN"/>
    <property type="match status" value="1"/>
</dbReference>
<organism evidence="3 4">
    <name type="scientific">Eshraghiella crossota DSM 2876</name>
    <dbReference type="NCBI Taxonomy" id="511680"/>
    <lineage>
        <taxon>Bacteria</taxon>
        <taxon>Bacillati</taxon>
        <taxon>Bacillota</taxon>
        <taxon>Clostridia</taxon>
        <taxon>Lachnospirales</taxon>
        <taxon>Lachnospiraceae</taxon>
        <taxon>Eshraghiella</taxon>
    </lineage>
</organism>
<dbReference type="InterPro" id="IPR050287">
    <property type="entry name" value="MTA/SAH_deaminase"/>
</dbReference>
<dbReference type="InterPro" id="IPR011059">
    <property type="entry name" value="Metal-dep_hydrolase_composite"/>
</dbReference>
<dbReference type="EMBL" id="ABWN01000037">
    <property type="protein sequence ID" value="EFF67641.1"/>
    <property type="molecule type" value="Genomic_DNA"/>
</dbReference>
<feature type="domain" description="Amidohydrolase-related" evidence="2">
    <location>
        <begin position="59"/>
        <end position="408"/>
    </location>
</feature>
<dbReference type="GO" id="GO:0016810">
    <property type="term" value="F:hydrolase activity, acting on carbon-nitrogen (but not peptide) bonds"/>
    <property type="evidence" value="ECO:0007669"/>
    <property type="project" value="InterPro"/>
</dbReference>
<evidence type="ECO:0000313" key="3">
    <source>
        <dbReference type="EMBL" id="EFF67641.1"/>
    </source>
</evidence>
<dbReference type="InterPro" id="IPR032466">
    <property type="entry name" value="Metal_Hydrolase"/>
</dbReference>
<proteinExistence type="predicted"/>
<protein>
    <submittedName>
        <fullName evidence="3">Amidohydrolase family protein</fullName>
    </submittedName>
</protein>
<keyword evidence="1 3" id="KW-0378">Hydrolase</keyword>
<dbReference type="Pfam" id="PF01979">
    <property type="entry name" value="Amidohydro_1"/>
    <property type="match status" value="1"/>
</dbReference>
<dbReference type="InterPro" id="IPR006680">
    <property type="entry name" value="Amidohydro-rel"/>
</dbReference>
<accession>D4S284</accession>
<evidence type="ECO:0000256" key="1">
    <source>
        <dbReference type="ARBA" id="ARBA00022801"/>
    </source>
</evidence>
<dbReference type="Proteomes" id="UP000006238">
    <property type="component" value="Unassembled WGS sequence"/>
</dbReference>
<dbReference type="Gene3D" id="2.30.40.10">
    <property type="entry name" value="Urease, subunit C, domain 1"/>
    <property type="match status" value="1"/>
</dbReference>
<dbReference type="eggNOG" id="COG0402">
    <property type="taxonomic scope" value="Bacteria"/>
</dbReference>
<name>D4S284_9FIRM</name>
<dbReference type="SUPFAM" id="SSF51338">
    <property type="entry name" value="Composite domain of metallo-dependent hydrolases"/>
    <property type="match status" value="1"/>
</dbReference>
<evidence type="ECO:0000313" key="4">
    <source>
        <dbReference type="Proteomes" id="UP000006238"/>
    </source>
</evidence>
<dbReference type="HOGENOM" id="CLU_012358_2_1_9"/>
<dbReference type="RefSeq" id="WP_005604241.1">
    <property type="nucleotide sequence ID" value="NZ_GG663524.1"/>
</dbReference>
<dbReference type="STRING" id="45851.BHV86_04340"/>
<dbReference type="PANTHER" id="PTHR43794">
    <property type="entry name" value="AMINOHYDROLASE SSNA-RELATED"/>
    <property type="match status" value="1"/>
</dbReference>
<dbReference type="Gene3D" id="3.20.20.140">
    <property type="entry name" value="Metal-dependent hydrolases"/>
    <property type="match status" value="1"/>
</dbReference>
<dbReference type="SUPFAM" id="SSF51556">
    <property type="entry name" value="Metallo-dependent hydrolases"/>
    <property type="match status" value="1"/>
</dbReference>